<sequence>MDRSPYVVGPAGDFQHTHTIIFLHGRGSDCDEFASELFESEASDLLVPEGPRTLPALFRSVRWVFPSAPQTLSERFGAVESQWFDMWAVESPDERFESQVKGLRQSVTLLEAVIANEEALVPRNRIFLAGISQGFAAAITAALLARDSFAGLIGLCTWMPKRAYEAIRAVEGLDREERIVKSTSVFLAHSRDDGVVPVENGRGLRDYLSQHFPAIEWHEYESAEHWIVEPEGVDDIVTFLRSHIGQ</sequence>
<dbReference type="PANTHER" id="PTHR10655">
    <property type="entry name" value="LYSOPHOSPHOLIPASE-RELATED"/>
    <property type="match status" value="1"/>
</dbReference>
<evidence type="ECO:0000259" key="2">
    <source>
        <dbReference type="Pfam" id="PF02230"/>
    </source>
</evidence>
<feature type="domain" description="Phospholipase/carboxylesterase/thioesterase" evidence="2">
    <location>
        <begin position="14"/>
        <end position="244"/>
    </location>
</feature>
<organism evidence="3 4">
    <name type="scientific">Neoarthrinium moseri</name>
    <dbReference type="NCBI Taxonomy" id="1658444"/>
    <lineage>
        <taxon>Eukaryota</taxon>
        <taxon>Fungi</taxon>
        <taxon>Dikarya</taxon>
        <taxon>Ascomycota</taxon>
        <taxon>Pezizomycotina</taxon>
        <taxon>Sordariomycetes</taxon>
        <taxon>Xylariomycetidae</taxon>
        <taxon>Amphisphaeriales</taxon>
        <taxon>Apiosporaceae</taxon>
        <taxon>Neoarthrinium</taxon>
    </lineage>
</organism>
<evidence type="ECO:0000313" key="4">
    <source>
        <dbReference type="Proteomes" id="UP000829685"/>
    </source>
</evidence>
<gene>
    <name evidence="3" type="ORF">JX265_006102</name>
</gene>
<dbReference type="AlphaFoldDB" id="A0A9P9WN83"/>
<dbReference type="Proteomes" id="UP000829685">
    <property type="component" value="Unassembled WGS sequence"/>
</dbReference>
<dbReference type="InterPro" id="IPR003140">
    <property type="entry name" value="PLipase/COase/thioEstase"/>
</dbReference>
<name>A0A9P9WN83_9PEZI</name>
<reference evidence="3" key="1">
    <citation type="submission" date="2021-03" db="EMBL/GenBank/DDBJ databases">
        <title>Revisited historic fungal species revealed as producer of novel bioactive compounds through whole genome sequencing and comparative genomics.</title>
        <authorList>
            <person name="Vignolle G.A."/>
            <person name="Hochenegger N."/>
            <person name="Mach R.L."/>
            <person name="Mach-Aigner A.R."/>
            <person name="Javad Rahimi M."/>
            <person name="Salim K.A."/>
            <person name="Chan C.M."/>
            <person name="Lim L.B.L."/>
            <person name="Cai F."/>
            <person name="Druzhinina I.S."/>
            <person name="U'Ren J.M."/>
            <person name="Derntl C."/>
        </authorList>
    </citation>
    <scope>NUCLEOTIDE SEQUENCE</scope>
    <source>
        <strain evidence="3">TUCIM 5799</strain>
    </source>
</reference>
<keyword evidence="4" id="KW-1185">Reference proteome</keyword>
<dbReference type="InterPro" id="IPR029058">
    <property type="entry name" value="AB_hydrolase_fold"/>
</dbReference>
<evidence type="ECO:0000256" key="1">
    <source>
        <dbReference type="ARBA" id="ARBA00006499"/>
    </source>
</evidence>
<comment type="caution">
    <text evidence="3">The sequence shown here is derived from an EMBL/GenBank/DDBJ whole genome shotgun (WGS) entry which is preliminary data.</text>
</comment>
<dbReference type="EMBL" id="JAFIMR010000013">
    <property type="protein sequence ID" value="KAI1871062.1"/>
    <property type="molecule type" value="Genomic_DNA"/>
</dbReference>
<dbReference type="InterPro" id="IPR050565">
    <property type="entry name" value="LYPA1-2/EST-like"/>
</dbReference>
<accession>A0A9P9WN83</accession>
<dbReference type="Gene3D" id="3.40.50.1820">
    <property type="entry name" value="alpha/beta hydrolase"/>
    <property type="match status" value="1"/>
</dbReference>
<comment type="similarity">
    <text evidence="1">Belongs to the AB hydrolase superfamily. AB hydrolase 2 family.</text>
</comment>
<dbReference type="GO" id="GO:0005737">
    <property type="term" value="C:cytoplasm"/>
    <property type="evidence" value="ECO:0007669"/>
    <property type="project" value="TreeGrafter"/>
</dbReference>
<proteinExistence type="inferred from homology"/>
<dbReference type="PANTHER" id="PTHR10655:SF63">
    <property type="entry name" value="PHOSPHOLIPASE_CARBOXYLESTERASE_THIOESTERASE DOMAIN-CONTAINING PROTEIN"/>
    <property type="match status" value="1"/>
</dbReference>
<dbReference type="Pfam" id="PF02230">
    <property type="entry name" value="Abhydrolase_2"/>
    <property type="match status" value="1"/>
</dbReference>
<evidence type="ECO:0000313" key="3">
    <source>
        <dbReference type="EMBL" id="KAI1871062.1"/>
    </source>
</evidence>
<dbReference type="GO" id="GO:0008474">
    <property type="term" value="F:palmitoyl-(protein) hydrolase activity"/>
    <property type="evidence" value="ECO:0007669"/>
    <property type="project" value="TreeGrafter"/>
</dbReference>
<protein>
    <recommendedName>
        <fullName evidence="2">Phospholipase/carboxylesterase/thioesterase domain-containing protein</fullName>
    </recommendedName>
</protein>
<dbReference type="OrthoDB" id="2418081at2759"/>
<dbReference type="SUPFAM" id="SSF53474">
    <property type="entry name" value="alpha/beta-Hydrolases"/>
    <property type="match status" value="1"/>
</dbReference>
<dbReference type="GO" id="GO:0052689">
    <property type="term" value="F:carboxylic ester hydrolase activity"/>
    <property type="evidence" value="ECO:0007669"/>
    <property type="project" value="TreeGrafter"/>
</dbReference>